<evidence type="ECO:0000256" key="5">
    <source>
        <dbReference type="PROSITE-ProRule" id="PRU00221"/>
    </source>
</evidence>
<evidence type="ECO:0000313" key="6">
    <source>
        <dbReference type="EMBL" id="KAJ3226009.1"/>
    </source>
</evidence>
<evidence type="ECO:0000256" key="1">
    <source>
        <dbReference type="ARBA" id="ARBA00022574"/>
    </source>
</evidence>
<dbReference type="PANTHER" id="PTHR19857:SF19">
    <property type="entry name" value="26S PROTEASOME REGULATORY SUBUNIT RPN14"/>
    <property type="match status" value="1"/>
</dbReference>
<accession>A0AAD5U698</accession>
<gene>
    <name evidence="6" type="ORF">HK099_005715</name>
</gene>
<dbReference type="SUPFAM" id="SSF50978">
    <property type="entry name" value="WD40 repeat-like"/>
    <property type="match status" value="1"/>
</dbReference>
<dbReference type="Gene3D" id="2.130.10.10">
    <property type="entry name" value="YVTN repeat-like/Quinoprotein amine dehydrogenase"/>
    <property type="match status" value="2"/>
</dbReference>
<dbReference type="InterPro" id="IPR001680">
    <property type="entry name" value="WD40_rpt"/>
</dbReference>
<protein>
    <submittedName>
        <fullName evidence="6">Uncharacterized protein</fullName>
    </submittedName>
</protein>
<dbReference type="Proteomes" id="UP001211065">
    <property type="component" value="Unassembled WGS sequence"/>
</dbReference>
<keyword evidence="1 5" id="KW-0853">WD repeat</keyword>
<comment type="caution">
    <text evidence="6">The sequence shown here is derived from an EMBL/GenBank/DDBJ whole genome shotgun (WGS) entry which is preliminary data.</text>
</comment>
<keyword evidence="7" id="KW-1185">Reference proteome</keyword>
<proteinExistence type="inferred from homology"/>
<dbReference type="Pfam" id="PF00400">
    <property type="entry name" value="WD40"/>
    <property type="match status" value="2"/>
</dbReference>
<dbReference type="InterPro" id="IPR015943">
    <property type="entry name" value="WD40/YVTN_repeat-like_dom_sf"/>
</dbReference>
<dbReference type="GO" id="GO:0000502">
    <property type="term" value="C:proteasome complex"/>
    <property type="evidence" value="ECO:0007669"/>
    <property type="project" value="UniProtKB-KW"/>
</dbReference>
<dbReference type="PROSITE" id="PS50082">
    <property type="entry name" value="WD_REPEATS_2"/>
    <property type="match status" value="1"/>
</dbReference>
<evidence type="ECO:0000256" key="2">
    <source>
        <dbReference type="ARBA" id="ARBA00022737"/>
    </source>
</evidence>
<dbReference type="PROSITE" id="PS50294">
    <property type="entry name" value="WD_REPEATS_REGION"/>
    <property type="match status" value="1"/>
</dbReference>
<dbReference type="AlphaFoldDB" id="A0AAD5U698"/>
<keyword evidence="3" id="KW-0647">Proteasome</keyword>
<dbReference type="InterPro" id="IPR051179">
    <property type="entry name" value="WD_repeat_multifunction"/>
</dbReference>
<evidence type="ECO:0000256" key="4">
    <source>
        <dbReference type="ARBA" id="ARBA00038321"/>
    </source>
</evidence>
<evidence type="ECO:0000256" key="3">
    <source>
        <dbReference type="ARBA" id="ARBA00022942"/>
    </source>
</evidence>
<sequence length="397" mass="44432">MTNEKRLSTNQNFFYDCQMDFGVDLIKPSSKFWFSSRNLTKDEKTKHDYVHVVSASELSMDDPNLIPTKINNLSFSIKNRLNDKSTTFKSTNKFLKTEKSEISSLHTSPLNDIFVTSSNNSVNLYSTKDLKCLKELKDLHKLDINNAKFFPSGKVLLTASSDFTLKVTDLEGKVNPIDYFSHKRAVTDTDVVERGTNFISSSYDGTVKLWETATATVMNSVSLSAGKINAISLEGDFGSKSGNLVFAAADEGAFVLDFRSKNLTAPISFQSNNNSLSLVRSLDVNANNLIAFGCSFGNIVLYDKRNPKEELILVKKSKARINKIKFLKNLESSLMFSNGEGSLSLVKFSQNLDDFNFEKEFIGNDLNSTTFDFFEEEKSTIFAGNEIGELTVFEDFC</sequence>
<dbReference type="PANTHER" id="PTHR19857">
    <property type="entry name" value="MITOCHONDRIAL DIVISION PROTEIN 1-RELATED"/>
    <property type="match status" value="1"/>
</dbReference>
<keyword evidence="2" id="KW-0677">Repeat</keyword>
<comment type="similarity">
    <text evidence="4">Belongs to the WD repeat PAAF1/RPN14 family.</text>
</comment>
<name>A0AAD5U698_9FUNG</name>
<dbReference type="InterPro" id="IPR036322">
    <property type="entry name" value="WD40_repeat_dom_sf"/>
</dbReference>
<reference evidence="6" key="1">
    <citation type="submission" date="2020-05" db="EMBL/GenBank/DDBJ databases">
        <title>Phylogenomic resolution of chytrid fungi.</title>
        <authorList>
            <person name="Stajich J.E."/>
            <person name="Amses K."/>
            <person name="Simmons R."/>
            <person name="Seto K."/>
            <person name="Myers J."/>
            <person name="Bonds A."/>
            <person name="Quandt C.A."/>
            <person name="Barry K."/>
            <person name="Liu P."/>
            <person name="Grigoriev I."/>
            <person name="Longcore J.E."/>
            <person name="James T.Y."/>
        </authorList>
    </citation>
    <scope>NUCLEOTIDE SEQUENCE</scope>
    <source>
        <strain evidence="6">JEL0476</strain>
    </source>
</reference>
<feature type="repeat" description="WD" evidence="5">
    <location>
        <begin position="179"/>
        <end position="220"/>
    </location>
</feature>
<organism evidence="6 7">
    <name type="scientific">Clydaea vesicula</name>
    <dbReference type="NCBI Taxonomy" id="447962"/>
    <lineage>
        <taxon>Eukaryota</taxon>
        <taxon>Fungi</taxon>
        <taxon>Fungi incertae sedis</taxon>
        <taxon>Chytridiomycota</taxon>
        <taxon>Chytridiomycota incertae sedis</taxon>
        <taxon>Chytridiomycetes</taxon>
        <taxon>Lobulomycetales</taxon>
        <taxon>Lobulomycetaceae</taxon>
        <taxon>Clydaea</taxon>
    </lineage>
</organism>
<dbReference type="EMBL" id="JADGJW010000046">
    <property type="protein sequence ID" value="KAJ3226009.1"/>
    <property type="molecule type" value="Genomic_DNA"/>
</dbReference>
<dbReference type="SMART" id="SM00320">
    <property type="entry name" value="WD40"/>
    <property type="match status" value="3"/>
</dbReference>
<evidence type="ECO:0000313" key="7">
    <source>
        <dbReference type="Proteomes" id="UP001211065"/>
    </source>
</evidence>